<dbReference type="InterPro" id="IPR001525">
    <property type="entry name" value="C5_MeTfrase"/>
</dbReference>
<comment type="similarity">
    <text evidence="5 6">Belongs to the class I-like SAM-binding methyltransferase superfamily. C5-methyltransferase family.</text>
</comment>
<dbReference type="RefSeq" id="WP_317936740.1">
    <property type="nucleotide sequence ID" value="NZ_JAUBDH010000010.1"/>
</dbReference>
<dbReference type="GO" id="GO:0032259">
    <property type="term" value="P:methylation"/>
    <property type="evidence" value="ECO:0007669"/>
    <property type="project" value="UniProtKB-KW"/>
</dbReference>
<comment type="caution">
    <text evidence="8">The sequence shown here is derived from an EMBL/GenBank/DDBJ whole genome shotgun (WGS) entry which is preliminary data.</text>
</comment>
<dbReference type="InterPro" id="IPR050390">
    <property type="entry name" value="C5-Methyltransferase"/>
</dbReference>
<dbReference type="InterPro" id="IPR018117">
    <property type="entry name" value="C5_DNA_meth_AS"/>
</dbReference>
<dbReference type="PROSITE" id="PS00094">
    <property type="entry name" value="C5_MTASE_1"/>
    <property type="match status" value="1"/>
</dbReference>
<dbReference type="PROSITE" id="PS51679">
    <property type="entry name" value="SAM_MT_C5"/>
    <property type="match status" value="1"/>
</dbReference>
<keyword evidence="2 5" id="KW-0808">Transferase</keyword>
<keyword evidence="9" id="KW-1185">Reference proteome</keyword>
<keyword evidence="4" id="KW-0680">Restriction system</keyword>
<dbReference type="PROSITE" id="PS00095">
    <property type="entry name" value="C5_MTASE_2"/>
    <property type="match status" value="1"/>
</dbReference>
<dbReference type="GO" id="GO:0003886">
    <property type="term" value="F:DNA (cytosine-5-)-methyltransferase activity"/>
    <property type="evidence" value="ECO:0007669"/>
    <property type="project" value="UniProtKB-EC"/>
</dbReference>
<evidence type="ECO:0000256" key="2">
    <source>
        <dbReference type="ARBA" id="ARBA00022679"/>
    </source>
</evidence>
<accession>A0ABU4G2E0</accession>
<dbReference type="PANTHER" id="PTHR10629:SF52">
    <property type="entry name" value="DNA (CYTOSINE-5)-METHYLTRANSFERASE 1"/>
    <property type="match status" value="1"/>
</dbReference>
<proteinExistence type="inferred from homology"/>
<evidence type="ECO:0000256" key="6">
    <source>
        <dbReference type="RuleBase" id="RU000416"/>
    </source>
</evidence>
<protein>
    <recommendedName>
        <fullName evidence="7">Cytosine-specific methyltransferase</fullName>
        <ecNumber evidence="7">2.1.1.37</ecNumber>
    </recommendedName>
</protein>
<dbReference type="SUPFAM" id="SSF53335">
    <property type="entry name" value="S-adenosyl-L-methionine-dependent methyltransferases"/>
    <property type="match status" value="1"/>
</dbReference>
<comment type="catalytic activity">
    <reaction evidence="7">
        <text>a 2'-deoxycytidine in DNA + S-adenosyl-L-methionine = a 5-methyl-2'-deoxycytidine in DNA + S-adenosyl-L-homocysteine + H(+)</text>
        <dbReference type="Rhea" id="RHEA:13681"/>
        <dbReference type="Rhea" id="RHEA-COMP:11369"/>
        <dbReference type="Rhea" id="RHEA-COMP:11370"/>
        <dbReference type="ChEBI" id="CHEBI:15378"/>
        <dbReference type="ChEBI" id="CHEBI:57856"/>
        <dbReference type="ChEBI" id="CHEBI:59789"/>
        <dbReference type="ChEBI" id="CHEBI:85452"/>
        <dbReference type="ChEBI" id="CHEBI:85454"/>
        <dbReference type="EC" id="2.1.1.37"/>
    </reaction>
</comment>
<feature type="active site" evidence="5">
    <location>
        <position position="84"/>
    </location>
</feature>
<keyword evidence="1 5" id="KW-0489">Methyltransferase</keyword>
<dbReference type="EMBL" id="JAUBDH010000010">
    <property type="protein sequence ID" value="MDW0111134.1"/>
    <property type="molecule type" value="Genomic_DNA"/>
</dbReference>
<dbReference type="Proteomes" id="UP001280629">
    <property type="component" value="Unassembled WGS sequence"/>
</dbReference>
<reference evidence="8 9" key="1">
    <citation type="submission" date="2023-06" db="EMBL/GenBank/DDBJ databases">
        <title>Sporosarcina sp. nov., isolated from Korean traditional fermented seafood 'Jeotgal'.</title>
        <authorList>
            <person name="Yang A.-I."/>
            <person name="Shin N.-R."/>
        </authorList>
    </citation>
    <scope>NUCLEOTIDE SEQUENCE [LARGE SCALE GENOMIC DNA]</scope>
    <source>
        <strain evidence="8 9">KCTC3840</strain>
    </source>
</reference>
<dbReference type="EC" id="2.1.1.37" evidence="7"/>
<evidence type="ECO:0000256" key="1">
    <source>
        <dbReference type="ARBA" id="ARBA00022603"/>
    </source>
</evidence>
<dbReference type="Gene3D" id="3.90.120.10">
    <property type="entry name" value="DNA Methylase, subunit A, domain 2"/>
    <property type="match status" value="1"/>
</dbReference>
<evidence type="ECO:0000256" key="5">
    <source>
        <dbReference type="PROSITE-ProRule" id="PRU01016"/>
    </source>
</evidence>
<keyword evidence="3 5" id="KW-0949">S-adenosyl-L-methionine</keyword>
<dbReference type="InterPro" id="IPR031303">
    <property type="entry name" value="C5_meth_CS"/>
</dbReference>
<evidence type="ECO:0000256" key="4">
    <source>
        <dbReference type="ARBA" id="ARBA00022747"/>
    </source>
</evidence>
<dbReference type="PANTHER" id="PTHR10629">
    <property type="entry name" value="CYTOSINE-SPECIFIC METHYLTRANSFERASE"/>
    <property type="match status" value="1"/>
</dbReference>
<name>A0ABU4G2E0_9BACL</name>
<dbReference type="Pfam" id="PF00145">
    <property type="entry name" value="DNA_methylase"/>
    <property type="match status" value="1"/>
</dbReference>
<dbReference type="Gene3D" id="3.40.50.150">
    <property type="entry name" value="Vaccinia Virus protein VP39"/>
    <property type="match status" value="1"/>
</dbReference>
<evidence type="ECO:0000313" key="9">
    <source>
        <dbReference type="Proteomes" id="UP001280629"/>
    </source>
</evidence>
<dbReference type="InterPro" id="IPR029063">
    <property type="entry name" value="SAM-dependent_MTases_sf"/>
</dbReference>
<organism evidence="8 9">
    <name type="scientific">Sporosarcina aquimarina</name>
    <dbReference type="NCBI Taxonomy" id="114975"/>
    <lineage>
        <taxon>Bacteria</taxon>
        <taxon>Bacillati</taxon>
        <taxon>Bacillota</taxon>
        <taxon>Bacilli</taxon>
        <taxon>Bacillales</taxon>
        <taxon>Caryophanaceae</taxon>
        <taxon>Sporosarcina</taxon>
    </lineage>
</organism>
<dbReference type="NCBIfam" id="TIGR00675">
    <property type="entry name" value="dcm"/>
    <property type="match status" value="1"/>
</dbReference>
<sequence>MNKTKPTVIDMFCGCGGLSKGFMDAGYEVLLGIDNDISALKTFKNNHGSAIAMNGDLFQGSTILEIASLTNNKNIDLIIGGPPCQGFSLTGKREEDDSRNSLFKSMVNAVAFFQPQAFVLENVPGLATLYKGQAKKAIIDEFTNLGYTVSSQILFAPDYGVPQIRKRLFLVGTKSNTEFKFPEPSISPTTYVSCGEAISDLHDFNKDLGFEISNYKVPPLTSYQKKMRKHTNKLFNHVGTKHTQEVIDVISLVPEGGNHKDLPPGVGDSRKFNEAWTRYHSNKPSKTIDTGHRNHFHYKFNRVPTVRENARLQSFPDDFIFYGNKTQQYRQVGNAVPPLLGFVLGVQLKKYLRGGELNEDL</sequence>
<dbReference type="PRINTS" id="PR00105">
    <property type="entry name" value="C5METTRFRASE"/>
</dbReference>
<evidence type="ECO:0000313" key="8">
    <source>
        <dbReference type="EMBL" id="MDW0111134.1"/>
    </source>
</evidence>
<evidence type="ECO:0000256" key="7">
    <source>
        <dbReference type="RuleBase" id="RU000417"/>
    </source>
</evidence>
<evidence type="ECO:0000256" key="3">
    <source>
        <dbReference type="ARBA" id="ARBA00022691"/>
    </source>
</evidence>
<gene>
    <name evidence="8" type="ORF">QT716_14000</name>
</gene>